<feature type="transmembrane region" description="Helical" evidence="1">
    <location>
        <begin position="9"/>
        <end position="25"/>
    </location>
</feature>
<protein>
    <submittedName>
        <fullName evidence="2">Uncharacterized protein</fullName>
    </submittedName>
</protein>
<reference evidence="2" key="2">
    <citation type="submission" date="2023-05" db="EMBL/GenBank/DDBJ databases">
        <authorList>
            <person name="Fouks B."/>
        </authorList>
    </citation>
    <scope>NUCLEOTIDE SEQUENCE</scope>
    <source>
        <strain evidence="2">Stay&amp;Tobe</strain>
        <tissue evidence="2">Testes</tissue>
    </source>
</reference>
<sequence length="64" mass="7442">KLLYIVKDYVFLMFITMSLATSNLYSINQFLQLVILHYTFYIVNIFSLHTTGSSSRGYVDGDHK</sequence>
<name>A0AAD7ZGR2_DIPPU</name>
<evidence type="ECO:0000256" key="1">
    <source>
        <dbReference type="SAM" id="Phobius"/>
    </source>
</evidence>
<keyword evidence="1" id="KW-1133">Transmembrane helix</keyword>
<accession>A0AAD7ZGR2</accession>
<evidence type="ECO:0000313" key="3">
    <source>
        <dbReference type="Proteomes" id="UP001233999"/>
    </source>
</evidence>
<dbReference type="AlphaFoldDB" id="A0AAD7ZGR2"/>
<comment type="caution">
    <text evidence="2">The sequence shown here is derived from an EMBL/GenBank/DDBJ whole genome shotgun (WGS) entry which is preliminary data.</text>
</comment>
<dbReference type="Proteomes" id="UP001233999">
    <property type="component" value="Unassembled WGS sequence"/>
</dbReference>
<evidence type="ECO:0000313" key="2">
    <source>
        <dbReference type="EMBL" id="KAJ9580344.1"/>
    </source>
</evidence>
<reference evidence="2" key="1">
    <citation type="journal article" date="2023" name="IScience">
        <title>Live-bearing cockroach genome reveals convergent evolutionary mechanisms linked to viviparity in insects and beyond.</title>
        <authorList>
            <person name="Fouks B."/>
            <person name="Harrison M.C."/>
            <person name="Mikhailova A.A."/>
            <person name="Marchal E."/>
            <person name="English S."/>
            <person name="Carruthers M."/>
            <person name="Jennings E.C."/>
            <person name="Chiamaka E.L."/>
            <person name="Frigard R.A."/>
            <person name="Pippel M."/>
            <person name="Attardo G.M."/>
            <person name="Benoit J.B."/>
            <person name="Bornberg-Bauer E."/>
            <person name="Tobe S.S."/>
        </authorList>
    </citation>
    <scope>NUCLEOTIDE SEQUENCE</scope>
    <source>
        <strain evidence="2">Stay&amp;Tobe</strain>
    </source>
</reference>
<keyword evidence="1" id="KW-0812">Transmembrane</keyword>
<proteinExistence type="predicted"/>
<gene>
    <name evidence="2" type="ORF">L9F63_003979</name>
</gene>
<feature type="non-terminal residue" evidence="2">
    <location>
        <position position="64"/>
    </location>
</feature>
<keyword evidence="1" id="KW-0472">Membrane</keyword>
<feature type="non-terminal residue" evidence="2">
    <location>
        <position position="1"/>
    </location>
</feature>
<dbReference type="EMBL" id="JASPKZ010008345">
    <property type="protein sequence ID" value="KAJ9580344.1"/>
    <property type="molecule type" value="Genomic_DNA"/>
</dbReference>
<keyword evidence="3" id="KW-1185">Reference proteome</keyword>
<feature type="transmembrane region" description="Helical" evidence="1">
    <location>
        <begin position="31"/>
        <end position="48"/>
    </location>
</feature>
<organism evidence="2 3">
    <name type="scientific">Diploptera punctata</name>
    <name type="common">Pacific beetle cockroach</name>
    <dbReference type="NCBI Taxonomy" id="6984"/>
    <lineage>
        <taxon>Eukaryota</taxon>
        <taxon>Metazoa</taxon>
        <taxon>Ecdysozoa</taxon>
        <taxon>Arthropoda</taxon>
        <taxon>Hexapoda</taxon>
        <taxon>Insecta</taxon>
        <taxon>Pterygota</taxon>
        <taxon>Neoptera</taxon>
        <taxon>Polyneoptera</taxon>
        <taxon>Dictyoptera</taxon>
        <taxon>Blattodea</taxon>
        <taxon>Blaberoidea</taxon>
        <taxon>Blaberidae</taxon>
        <taxon>Diplopterinae</taxon>
        <taxon>Diploptera</taxon>
    </lineage>
</organism>